<reference evidence="6 7" key="1">
    <citation type="submission" date="2014-09" db="EMBL/GenBank/DDBJ databases">
        <title>Isolation and characterization of Aurantimonas altamirensis ON-56566 from clinical sample following a dog bite.</title>
        <authorList>
            <person name="Eshaghi A."/>
            <person name="Li A."/>
            <person name="Shahinas D."/>
            <person name="Bahn P."/>
            <person name="Kus J.V."/>
            <person name="Patel S.N."/>
        </authorList>
    </citation>
    <scope>NUCLEOTIDE SEQUENCE [LARGE SCALE GENOMIC DNA]</scope>
    <source>
        <strain evidence="6 7">ON-56566</strain>
    </source>
</reference>
<comment type="function">
    <text evidence="3">Lytic transglycosylase with a strong preference for naked glycan strands that lack stem peptides.</text>
</comment>
<dbReference type="Proteomes" id="UP000030826">
    <property type="component" value="Unassembled WGS sequence"/>
</dbReference>
<dbReference type="AlphaFoldDB" id="A0A0B1PYT2"/>
<dbReference type="HAMAP" id="MF_02071">
    <property type="entry name" value="RlpA"/>
    <property type="match status" value="1"/>
</dbReference>
<evidence type="ECO:0000256" key="3">
    <source>
        <dbReference type="HAMAP-Rule" id="MF_02071"/>
    </source>
</evidence>
<proteinExistence type="inferred from homology"/>
<dbReference type="InterPro" id="IPR009009">
    <property type="entry name" value="RlpA-like_DPBB"/>
</dbReference>
<dbReference type="EC" id="4.2.2.-" evidence="3"/>
<feature type="domain" description="RlpA-like protein double-psi beta-barrel" evidence="5">
    <location>
        <begin position="22"/>
        <end position="109"/>
    </location>
</feature>
<gene>
    <name evidence="3" type="primary">rlpA</name>
    <name evidence="6" type="ORF">LA66_17250</name>
</gene>
<comment type="caution">
    <text evidence="6">The sequence shown here is derived from an EMBL/GenBank/DDBJ whole genome shotgun (WGS) entry which is preliminary data.</text>
</comment>
<dbReference type="Pfam" id="PF03330">
    <property type="entry name" value="DPBB_1"/>
    <property type="match status" value="1"/>
</dbReference>
<dbReference type="GO" id="GO:0008932">
    <property type="term" value="F:lytic endotransglycosylase activity"/>
    <property type="evidence" value="ECO:0007669"/>
    <property type="project" value="UniProtKB-UniRule"/>
</dbReference>
<dbReference type="SUPFAM" id="SSF50685">
    <property type="entry name" value="Barwin-like endoglucanases"/>
    <property type="match status" value="1"/>
</dbReference>
<dbReference type="OrthoDB" id="9779128at2"/>
<dbReference type="PANTHER" id="PTHR34183:SF8">
    <property type="entry name" value="ENDOLYTIC PEPTIDOGLYCAN TRANSGLYCOSYLASE RLPA-RELATED"/>
    <property type="match status" value="1"/>
</dbReference>
<dbReference type="PANTHER" id="PTHR34183">
    <property type="entry name" value="ENDOLYTIC PEPTIDOGLYCAN TRANSGLYCOSYLASE RLPA"/>
    <property type="match status" value="1"/>
</dbReference>
<protein>
    <recommendedName>
        <fullName evidence="3">Endolytic peptidoglycan transglycosylase RlpA</fullName>
        <ecNumber evidence="3">4.2.2.-</ecNumber>
    </recommendedName>
</protein>
<accession>A0A0B1PYT2</accession>
<evidence type="ECO:0000256" key="2">
    <source>
        <dbReference type="ARBA" id="ARBA00023316"/>
    </source>
</evidence>
<feature type="signal peptide" evidence="3">
    <location>
        <begin position="1"/>
        <end position="17"/>
    </location>
</feature>
<keyword evidence="1 3" id="KW-0456">Lyase</keyword>
<dbReference type="GO" id="GO:0000270">
    <property type="term" value="P:peptidoglycan metabolic process"/>
    <property type="evidence" value="ECO:0007669"/>
    <property type="project" value="UniProtKB-UniRule"/>
</dbReference>
<evidence type="ECO:0000313" key="6">
    <source>
        <dbReference type="EMBL" id="KHJ53668.1"/>
    </source>
</evidence>
<feature type="chain" id="PRO_5009983010" description="Endolytic peptidoglycan transglycosylase RlpA" evidence="3">
    <location>
        <begin position="18"/>
        <end position="121"/>
    </location>
</feature>
<keyword evidence="2 3" id="KW-0961">Cell wall biogenesis/degradation</keyword>
<comment type="similarity">
    <text evidence="3 4">Belongs to the RlpA family.</text>
</comment>
<dbReference type="NCBIfam" id="TIGR00413">
    <property type="entry name" value="rlpA"/>
    <property type="match status" value="1"/>
</dbReference>
<dbReference type="InterPro" id="IPR012997">
    <property type="entry name" value="RplA"/>
</dbReference>
<dbReference type="Gene3D" id="2.40.40.10">
    <property type="entry name" value="RlpA-like domain"/>
    <property type="match status" value="1"/>
</dbReference>
<evidence type="ECO:0000313" key="7">
    <source>
        <dbReference type="Proteomes" id="UP000030826"/>
    </source>
</evidence>
<dbReference type="CDD" id="cd22268">
    <property type="entry name" value="DPBB_RlpA-like"/>
    <property type="match status" value="1"/>
</dbReference>
<name>A0A0B1PYT2_9HYPH</name>
<evidence type="ECO:0000259" key="5">
    <source>
        <dbReference type="Pfam" id="PF03330"/>
    </source>
</evidence>
<dbReference type="GO" id="GO:0071555">
    <property type="term" value="P:cell wall organization"/>
    <property type="evidence" value="ECO:0007669"/>
    <property type="project" value="UniProtKB-KW"/>
</dbReference>
<evidence type="ECO:0000256" key="1">
    <source>
        <dbReference type="ARBA" id="ARBA00023239"/>
    </source>
</evidence>
<dbReference type="STRING" id="370622.LA66_17250"/>
<organism evidence="6 7">
    <name type="scientific">Aureimonas altamirensis</name>
    <dbReference type="NCBI Taxonomy" id="370622"/>
    <lineage>
        <taxon>Bacteria</taxon>
        <taxon>Pseudomonadati</taxon>
        <taxon>Pseudomonadota</taxon>
        <taxon>Alphaproteobacteria</taxon>
        <taxon>Hyphomicrobiales</taxon>
        <taxon>Aurantimonadaceae</taxon>
        <taxon>Aureimonas</taxon>
    </lineage>
</organism>
<dbReference type="InterPro" id="IPR034718">
    <property type="entry name" value="RlpA"/>
</dbReference>
<dbReference type="InterPro" id="IPR036908">
    <property type="entry name" value="RlpA-like_sf"/>
</dbReference>
<keyword evidence="6" id="KW-0449">Lipoprotein</keyword>
<sequence length="121" mass="12477" precursor="true">MILAGMTLGMPATGAYAANGKTSCGSASWYALKSRTASGEMMNPAAMTAAHKTLPIGTKVKVTNLNNSRSVVVRINDRGPFVRGRLIDLSKGAAQKLGFVGAGHARVQIEPADGSGTRDCA</sequence>
<evidence type="ECO:0000256" key="4">
    <source>
        <dbReference type="RuleBase" id="RU003495"/>
    </source>
</evidence>
<dbReference type="EMBL" id="JRFJ01000005">
    <property type="protein sequence ID" value="KHJ53668.1"/>
    <property type="molecule type" value="Genomic_DNA"/>
</dbReference>
<keyword evidence="3" id="KW-0732">Signal</keyword>